<accession>A0ABP8QYK1</accession>
<dbReference type="Proteomes" id="UP001500394">
    <property type="component" value="Unassembled WGS sequence"/>
</dbReference>
<name>A0ABP8QYK1_9SPHI</name>
<organism evidence="1 2">
    <name type="scientific">Sphingobacterium thermophilum</name>
    <dbReference type="NCBI Taxonomy" id="768534"/>
    <lineage>
        <taxon>Bacteria</taxon>
        <taxon>Pseudomonadati</taxon>
        <taxon>Bacteroidota</taxon>
        <taxon>Sphingobacteriia</taxon>
        <taxon>Sphingobacteriales</taxon>
        <taxon>Sphingobacteriaceae</taxon>
        <taxon>Sphingobacterium</taxon>
    </lineage>
</organism>
<proteinExistence type="predicted"/>
<evidence type="ECO:0008006" key="3">
    <source>
        <dbReference type="Google" id="ProtNLM"/>
    </source>
</evidence>
<protein>
    <recommendedName>
        <fullName evidence="3">GLPGLI family protein</fullName>
    </recommendedName>
</protein>
<evidence type="ECO:0000313" key="1">
    <source>
        <dbReference type="EMBL" id="GAA4513387.1"/>
    </source>
</evidence>
<reference evidence="2" key="1">
    <citation type="journal article" date="2019" name="Int. J. Syst. Evol. Microbiol.">
        <title>The Global Catalogue of Microorganisms (GCM) 10K type strain sequencing project: providing services to taxonomists for standard genome sequencing and annotation.</title>
        <authorList>
            <consortium name="The Broad Institute Genomics Platform"/>
            <consortium name="The Broad Institute Genome Sequencing Center for Infectious Disease"/>
            <person name="Wu L."/>
            <person name="Ma J."/>
        </authorList>
    </citation>
    <scope>NUCLEOTIDE SEQUENCE [LARGE SCALE GENOMIC DNA]</scope>
    <source>
        <strain evidence="2">JCM 17858</strain>
    </source>
</reference>
<sequence>MKRLTLTLILGFATSLIFAQQKILFKLTPELNQPVKYEMVMKMDIQAEQMMIMDIISTYSMTATEATADELTITSTFDKITMDMNAGLVSMSYDSSKEPNGPAEQALAQQIKPVLEKPITSKINRFGKTLSIDAPEAQGAIFDKQTMEKMFTTQYPDYAIAPGESWTEENELPEFNAVAKTTYTFVEKNNQGYKFNISGSVIDNEGKTVGETKGYTISDPKTLLTIYTQSETDLEVSGAKLKTSMELKKL</sequence>
<keyword evidence="2" id="KW-1185">Reference proteome</keyword>
<comment type="caution">
    <text evidence="1">The sequence shown here is derived from an EMBL/GenBank/DDBJ whole genome shotgun (WGS) entry which is preliminary data.</text>
</comment>
<gene>
    <name evidence="1" type="ORF">GCM10023173_08860</name>
</gene>
<evidence type="ECO:0000313" key="2">
    <source>
        <dbReference type="Proteomes" id="UP001500394"/>
    </source>
</evidence>
<dbReference type="RefSeq" id="WP_345065306.1">
    <property type="nucleotide sequence ID" value="NZ_BAABGR010000007.1"/>
</dbReference>
<dbReference type="EMBL" id="BAABGR010000007">
    <property type="protein sequence ID" value="GAA4513387.1"/>
    <property type="molecule type" value="Genomic_DNA"/>
</dbReference>